<proteinExistence type="predicted"/>
<name>A0A0E9XG58_ANGAN</name>
<reference evidence="1" key="2">
    <citation type="journal article" date="2015" name="Fish Shellfish Immunol.">
        <title>Early steps in the European eel (Anguilla anguilla)-Vibrio vulnificus interaction in the gills: Role of the RtxA13 toxin.</title>
        <authorList>
            <person name="Callol A."/>
            <person name="Pajuelo D."/>
            <person name="Ebbesson L."/>
            <person name="Teles M."/>
            <person name="MacKenzie S."/>
            <person name="Amaro C."/>
        </authorList>
    </citation>
    <scope>NUCLEOTIDE SEQUENCE</scope>
</reference>
<evidence type="ECO:0000313" key="1">
    <source>
        <dbReference type="EMBL" id="JAI01650.1"/>
    </source>
</evidence>
<sequence>MSRGTNSRTTNVHKIPHKTKSILTRGTNSVFINMYIWFENIGTVTCTFLESWKIFTGSSFSTV</sequence>
<dbReference type="EMBL" id="GBXM01006928">
    <property type="protein sequence ID" value="JAI01650.1"/>
    <property type="molecule type" value="Transcribed_RNA"/>
</dbReference>
<dbReference type="AlphaFoldDB" id="A0A0E9XG58"/>
<protein>
    <submittedName>
        <fullName evidence="1">Uncharacterized protein</fullName>
    </submittedName>
</protein>
<accession>A0A0E9XG58</accession>
<organism evidence="1">
    <name type="scientific">Anguilla anguilla</name>
    <name type="common">European freshwater eel</name>
    <name type="synonym">Muraena anguilla</name>
    <dbReference type="NCBI Taxonomy" id="7936"/>
    <lineage>
        <taxon>Eukaryota</taxon>
        <taxon>Metazoa</taxon>
        <taxon>Chordata</taxon>
        <taxon>Craniata</taxon>
        <taxon>Vertebrata</taxon>
        <taxon>Euteleostomi</taxon>
        <taxon>Actinopterygii</taxon>
        <taxon>Neopterygii</taxon>
        <taxon>Teleostei</taxon>
        <taxon>Anguilliformes</taxon>
        <taxon>Anguillidae</taxon>
        <taxon>Anguilla</taxon>
    </lineage>
</organism>
<reference evidence="1" key="1">
    <citation type="submission" date="2014-11" db="EMBL/GenBank/DDBJ databases">
        <authorList>
            <person name="Amaro Gonzalez C."/>
        </authorList>
    </citation>
    <scope>NUCLEOTIDE SEQUENCE</scope>
</reference>